<protein>
    <submittedName>
        <fullName evidence="1">Uncharacterized protein</fullName>
    </submittedName>
</protein>
<gene>
    <name evidence="1" type="ORF">BV25DRAFT_1816311</name>
</gene>
<accession>A0ACB8SES6</accession>
<organism evidence="1 2">
    <name type="scientific">Artomyces pyxidatus</name>
    <dbReference type="NCBI Taxonomy" id="48021"/>
    <lineage>
        <taxon>Eukaryota</taxon>
        <taxon>Fungi</taxon>
        <taxon>Dikarya</taxon>
        <taxon>Basidiomycota</taxon>
        <taxon>Agaricomycotina</taxon>
        <taxon>Agaricomycetes</taxon>
        <taxon>Russulales</taxon>
        <taxon>Auriscalpiaceae</taxon>
        <taxon>Artomyces</taxon>
    </lineage>
</organism>
<evidence type="ECO:0000313" key="2">
    <source>
        <dbReference type="Proteomes" id="UP000814140"/>
    </source>
</evidence>
<reference evidence="1" key="1">
    <citation type="submission" date="2021-03" db="EMBL/GenBank/DDBJ databases">
        <authorList>
            <consortium name="DOE Joint Genome Institute"/>
            <person name="Ahrendt S."/>
            <person name="Looney B.P."/>
            <person name="Miyauchi S."/>
            <person name="Morin E."/>
            <person name="Drula E."/>
            <person name="Courty P.E."/>
            <person name="Chicoki N."/>
            <person name="Fauchery L."/>
            <person name="Kohler A."/>
            <person name="Kuo A."/>
            <person name="Labutti K."/>
            <person name="Pangilinan J."/>
            <person name="Lipzen A."/>
            <person name="Riley R."/>
            <person name="Andreopoulos W."/>
            <person name="He G."/>
            <person name="Johnson J."/>
            <person name="Barry K.W."/>
            <person name="Grigoriev I.V."/>
            <person name="Nagy L."/>
            <person name="Hibbett D."/>
            <person name="Henrissat B."/>
            <person name="Matheny P.B."/>
            <person name="Labbe J."/>
            <person name="Martin F."/>
        </authorList>
    </citation>
    <scope>NUCLEOTIDE SEQUENCE</scope>
    <source>
        <strain evidence="1">HHB10654</strain>
    </source>
</reference>
<sequence>MAQWNAEEATRLAEEVRREELKRKKAEEEAARQALRRETAETRVFAGALSSKNKADLLDITHALKLPMDGTKADLSKAISDHLHTHPALEADPRFAQLFSRRTRGSKCTLPPDISNENASPSPTRRRLDEPPLADKPTLPSTPRRHRQNVAPLTPSRSRVNSTSPLPLHATRSPRPETVFMPTQVMIDPELLRPRTPTNSSHPTLSPSRLHPSFHFNLPGPPSSSNWAQYLTNSLTNGTFRYTTSGSSNLLPDDN</sequence>
<comment type="caution">
    <text evidence="1">The sequence shown here is derived from an EMBL/GenBank/DDBJ whole genome shotgun (WGS) entry which is preliminary data.</text>
</comment>
<dbReference type="EMBL" id="MU277326">
    <property type="protein sequence ID" value="KAI0054950.1"/>
    <property type="molecule type" value="Genomic_DNA"/>
</dbReference>
<reference evidence="1" key="2">
    <citation type="journal article" date="2022" name="New Phytol.">
        <title>Evolutionary transition to the ectomycorrhizal habit in the genomes of a hyperdiverse lineage of mushroom-forming fungi.</title>
        <authorList>
            <person name="Looney B."/>
            <person name="Miyauchi S."/>
            <person name="Morin E."/>
            <person name="Drula E."/>
            <person name="Courty P.E."/>
            <person name="Kohler A."/>
            <person name="Kuo A."/>
            <person name="LaButti K."/>
            <person name="Pangilinan J."/>
            <person name="Lipzen A."/>
            <person name="Riley R."/>
            <person name="Andreopoulos W."/>
            <person name="He G."/>
            <person name="Johnson J."/>
            <person name="Nolan M."/>
            <person name="Tritt A."/>
            <person name="Barry K.W."/>
            <person name="Grigoriev I.V."/>
            <person name="Nagy L.G."/>
            <person name="Hibbett D."/>
            <person name="Henrissat B."/>
            <person name="Matheny P.B."/>
            <person name="Labbe J."/>
            <person name="Martin F.M."/>
        </authorList>
    </citation>
    <scope>NUCLEOTIDE SEQUENCE</scope>
    <source>
        <strain evidence="1">HHB10654</strain>
    </source>
</reference>
<dbReference type="Proteomes" id="UP000814140">
    <property type="component" value="Unassembled WGS sequence"/>
</dbReference>
<evidence type="ECO:0000313" key="1">
    <source>
        <dbReference type="EMBL" id="KAI0054950.1"/>
    </source>
</evidence>
<proteinExistence type="predicted"/>
<name>A0ACB8SES6_9AGAM</name>
<keyword evidence="2" id="KW-1185">Reference proteome</keyword>